<dbReference type="EMBL" id="WTVA01000003">
    <property type="protein sequence ID" value="MZR22203.1"/>
    <property type="molecule type" value="Genomic_DNA"/>
</dbReference>
<dbReference type="AlphaFoldDB" id="A0A845MDS7"/>
<dbReference type="InterPro" id="IPR011200">
    <property type="entry name" value="UCP012608"/>
</dbReference>
<dbReference type="Pfam" id="PF10094">
    <property type="entry name" value="DUF2332"/>
    <property type="match status" value="1"/>
</dbReference>
<proteinExistence type="predicted"/>
<dbReference type="Proteomes" id="UP000445696">
    <property type="component" value="Unassembled WGS sequence"/>
</dbReference>
<dbReference type="OrthoDB" id="7666987at2"/>
<keyword evidence="2" id="KW-1185">Reference proteome</keyword>
<organism evidence="1 2">
    <name type="scientific">Sneathiella chungangensis</name>
    <dbReference type="NCBI Taxonomy" id="1418234"/>
    <lineage>
        <taxon>Bacteria</taxon>
        <taxon>Pseudomonadati</taxon>
        <taxon>Pseudomonadota</taxon>
        <taxon>Alphaproteobacteria</taxon>
        <taxon>Sneathiellales</taxon>
        <taxon>Sneathiellaceae</taxon>
        <taxon>Sneathiella</taxon>
    </lineage>
</organism>
<dbReference type="PIRSF" id="PIRSF012608">
    <property type="entry name" value="UCP012608"/>
    <property type="match status" value="1"/>
</dbReference>
<evidence type="ECO:0000313" key="1">
    <source>
        <dbReference type="EMBL" id="MZR22203.1"/>
    </source>
</evidence>
<gene>
    <name evidence="1" type="ORF">GQF03_07670</name>
</gene>
<sequence>MYRDFRRLGLCGEERDKPRRKPAVKEQEIREIFDNQGEACERLGSPFTGRLCRLAGKRLAQGGAVADVILGWRGDASALGDSVPLRLAGALHALVIKGRSLLLAAVYPPNHEAVTDEALWAAIAAALRTEEAFILDRLTGPPQTNEVRRIGATLPMFLEVARRTGLPLVLSEVGASAGLNLFLDRYHVILGEQSWGDPAAAVHHAPKWRGEAAPVGDLTIADRAGCDLLPVDPGNPADRERMLSFIWADQQDRLDRTRAALDIAAASPIRVEKADAIDWLARCTATPMQGVAHVIYSTIAWQYIPKAARDEGEAIIRAAGARATTDAPLAWARMEIDGKTPGTGLTLALWPTGEEHLVGRADFHGRWIDWYGWP</sequence>
<reference evidence="1 2" key="1">
    <citation type="journal article" date="2014" name="Int. J. Syst. Evol. Microbiol.">
        <title>Sneathiella chungangensis sp. nov., isolated from a marine sand, and emended description of the genus Sneathiella.</title>
        <authorList>
            <person name="Siamphan C."/>
            <person name="Kim H."/>
            <person name="Lee J.S."/>
            <person name="Kim W."/>
        </authorList>
    </citation>
    <scope>NUCLEOTIDE SEQUENCE [LARGE SCALE GENOMIC DNA]</scope>
    <source>
        <strain evidence="1 2">KCTC 32476</strain>
    </source>
</reference>
<protein>
    <submittedName>
        <fullName evidence="1">DUF2332 family protein</fullName>
    </submittedName>
</protein>
<accession>A0A845MDS7</accession>
<evidence type="ECO:0000313" key="2">
    <source>
        <dbReference type="Proteomes" id="UP000445696"/>
    </source>
</evidence>
<comment type="caution">
    <text evidence="1">The sequence shown here is derived from an EMBL/GenBank/DDBJ whole genome shotgun (WGS) entry which is preliminary data.</text>
</comment>
<name>A0A845MDS7_9PROT</name>